<keyword evidence="3" id="KW-1185">Reference proteome</keyword>
<feature type="region of interest" description="Disordered" evidence="1">
    <location>
        <begin position="1"/>
        <end position="79"/>
    </location>
</feature>
<dbReference type="EMBL" id="CP119879">
    <property type="protein sequence ID" value="WFD35109.1"/>
    <property type="molecule type" value="Genomic_DNA"/>
</dbReference>
<feature type="compositionally biased region" description="Polar residues" evidence="1">
    <location>
        <begin position="313"/>
        <end position="325"/>
    </location>
</feature>
<evidence type="ECO:0000313" key="3">
    <source>
        <dbReference type="Proteomes" id="UP001219933"/>
    </source>
</evidence>
<evidence type="ECO:0000313" key="2">
    <source>
        <dbReference type="EMBL" id="WFD35109.1"/>
    </source>
</evidence>
<dbReference type="Proteomes" id="UP001219933">
    <property type="component" value="Chromosome 3"/>
</dbReference>
<feature type="compositionally biased region" description="Low complexity" evidence="1">
    <location>
        <begin position="180"/>
        <end position="191"/>
    </location>
</feature>
<name>A0AAF0EU04_9BASI</name>
<feature type="compositionally biased region" description="Polar residues" evidence="1">
    <location>
        <begin position="217"/>
        <end position="228"/>
    </location>
</feature>
<reference evidence="2" key="1">
    <citation type="submission" date="2023-03" db="EMBL/GenBank/DDBJ databases">
        <title>Mating type loci evolution in Malassezia.</title>
        <authorList>
            <person name="Coelho M.A."/>
        </authorList>
    </citation>
    <scope>NUCLEOTIDE SEQUENCE</scope>
    <source>
        <strain evidence="2">CBS 11721</strain>
    </source>
</reference>
<feature type="compositionally biased region" description="Polar residues" evidence="1">
    <location>
        <begin position="238"/>
        <end position="256"/>
    </location>
</feature>
<accession>A0AAF0EU04</accession>
<feature type="compositionally biased region" description="Basic and acidic residues" evidence="1">
    <location>
        <begin position="31"/>
        <end position="64"/>
    </location>
</feature>
<feature type="region of interest" description="Disordered" evidence="1">
    <location>
        <begin position="118"/>
        <end position="364"/>
    </location>
</feature>
<dbReference type="PROSITE" id="PS50330">
    <property type="entry name" value="UIM"/>
    <property type="match status" value="1"/>
</dbReference>
<protein>
    <submittedName>
        <fullName evidence="2">Uncharacterized protein</fullName>
    </submittedName>
</protein>
<feature type="compositionally biased region" description="Polar residues" evidence="1">
    <location>
        <begin position="150"/>
        <end position="176"/>
    </location>
</feature>
<sequence length="364" mass="41176">MNDYPNPYADPVPNTHQPPEDETSNAEDELERAIRESVLQQKREAEEREKRERAELEEAMRVSQRESTLMQLGGDEDEQLRQVLEQSRREAYADERRREAERQRHALLELDIIEQSRLEHERRMRSSVSYQSPPNTVSTDQESLLWLDSPHQSNIGAEQYASSSRQPHTASHTTATEDLAFLADDPAFQAPAQPPQPSQPATTLQRERSWPNPFGGQAQNSHRQSTATPAALQPHGTPETTQQSVSSHQHNASVTPARSPRIDAPRVQPPRDVPSPQPHIPRPPSAQNGAYDFPLDETLFMPSFPATPIARPHSSNAQQRHATQQEQDHVPRPHSSNTERTGVEEQYMRSPQPDYPSTAVQSRL</sequence>
<gene>
    <name evidence="2" type="ORF">MCUN1_001958</name>
</gene>
<evidence type="ECO:0000256" key="1">
    <source>
        <dbReference type="SAM" id="MobiDB-lite"/>
    </source>
</evidence>
<proteinExistence type="predicted"/>
<feature type="compositionally biased region" description="Acidic residues" evidence="1">
    <location>
        <begin position="20"/>
        <end position="30"/>
    </location>
</feature>
<dbReference type="SMART" id="SM00726">
    <property type="entry name" value="UIM"/>
    <property type="match status" value="2"/>
</dbReference>
<feature type="compositionally biased region" description="Pro residues" evidence="1">
    <location>
        <begin position="267"/>
        <end position="284"/>
    </location>
</feature>
<dbReference type="AlphaFoldDB" id="A0AAF0EU04"/>
<feature type="compositionally biased region" description="Polar residues" evidence="1">
    <location>
        <begin position="126"/>
        <end position="142"/>
    </location>
</feature>
<dbReference type="InterPro" id="IPR003903">
    <property type="entry name" value="UIM_dom"/>
</dbReference>
<organism evidence="2 3">
    <name type="scientific">Malassezia cuniculi</name>
    <dbReference type="NCBI Taxonomy" id="948313"/>
    <lineage>
        <taxon>Eukaryota</taxon>
        <taxon>Fungi</taxon>
        <taxon>Dikarya</taxon>
        <taxon>Basidiomycota</taxon>
        <taxon>Ustilaginomycotina</taxon>
        <taxon>Malasseziomycetes</taxon>
        <taxon>Malasseziales</taxon>
        <taxon>Malasseziaceae</taxon>
        <taxon>Malassezia</taxon>
    </lineage>
</organism>